<accession>A0A1Y6KZ17</accession>
<reference evidence="2" key="1">
    <citation type="submission" date="2017-06" db="EMBL/GenBank/DDBJ databases">
        <authorList>
            <person name="Rodrigo-Torres L."/>
            <person name="Arahal R. D."/>
            <person name="Lucena T."/>
        </authorList>
    </citation>
    <scope>NUCLEOTIDE SEQUENCE [LARGE SCALE GENOMIC DNA]</scope>
    <source>
        <strain evidence="2">type strain: CECT 9192</strain>
    </source>
</reference>
<dbReference type="EMBL" id="FYAH01000001">
    <property type="protein sequence ID" value="SMY15608.1"/>
    <property type="molecule type" value="Genomic_DNA"/>
</dbReference>
<proteinExistence type="predicted"/>
<keyword evidence="2" id="KW-1185">Reference proteome</keyword>
<dbReference type="Proteomes" id="UP000196485">
    <property type="component" value="Unassembled WGS sequence"/>
</dbReference>
<name>A0A1Y6KZ17_9GAMM</name>
<evidence type="ECO:0000313" key="1">
    <source>
        <dbReference type="EMBL" id="SMY15608.1"/>
    </source>
</evidence>
<dbReference type="AlphaFoldDB" id="A0A1Y6KZ17"/>
<organism evidence="1 2">
    <name type="scientific">Photobacterium aquimaris</name>
    <dbReference type="NCBI Taxonomy" id="512643"/>
    <lineage>
        <taxon>Bacteria</taxon>
        <taxon>Pseudomonadati</taxon>
        <taxon>Pseudomonadota</taxon>
        <taxon>Gammaproteobacteria</taxon>
        <taxon>Vibrionales</taxon>
        <taxon>Vibrionaceae</taxon>
        <taxon>Photobacterium</taxon>
    </lineage>
</organism>
<gene>
    <name evidence="1" type="ORF">PAQU9191_00831</name>
</gene>
<evidence type="ECO:0000313" key="2">
    <source>
        <dbReference type="Proteomes" id="UP000196485"/>
    </source>
</evidence>
<sequence length="152" mass="17456">MTNTFCVSLCYTKRELNLTSDLSRLMTTNDKKREQARKRAQRLRDKRKTNGVTSFPLPLNNMEIERLNEICKFFSYPNTPCDNAEALQLMIHRIHGEMEQIKQSLGTCQHCGESLPEGCAKLKAGGLFKGDAHCWHTMNRVRLSNFVNTTCE</sequence>
<protein>
    <submittedName>
        <fullName evidence="1">Uncharacterized protein</fullName>
    </submittedName>
</protein>